<evidence type="ECO:0008006" key="4">
    <source>
        <dbReference type="Google" id="ProtNLM"/>
    </source>
</evidence>
<dbReference type="EMBL" id="CACVBY010000154">
    <property type="protein sequence ID" value="CAA7393233.1"/>
    <property type="molecule type" value="Genomic_DNA"/>
</dbReference>
<evidence type="ECO:0000313" key="3">
    <source>
        <dbReference type="Proteomes" id="UP000445309"/>
    </source>
</evidence>
<feature type="transmembrane region" description="Helical" evidence="1">
    <location>
        <begin position="28"/>
        <end position="52"/>
    </location>
</feature>
<feature type="transmembrane region" description="Helical" evidence="1">
    <location>
        <begin position="124"/>
        <end position="145"/>
    </location>
</feature>
<keyword evidence="1" id="KW-0812">Transmembrane</keyword>
<dbReference type="AlphaFoldDB" id="A0A6N4XV64"/>
<reference evidence="2 3" key="1">
    <citation type="submission" date="2020-01" db="EMBL/GenBank/DDBJ databases">
        <authorList>
            <person name="Rodrigo-Torres L."/>
            <person name="Arahal R. D."/>
            <person name="Lucena T."/>
        </authorList>
    </citation>
    <scope>NUCLEOTIDE SEQUENCE [LARGE SCALE GENOMIC DNA]</scope>
    <source>
        <strain evidence="2 3">CECT 9393</strain>
    </source>
</reference>
<accession>A0A6N4XV64</accession>
<protein>
    <recommendedName>
        <fullName evidence="4">CPBP family intramembrane metalloprotease</fullName>
    </recommendedName>
</protein>
<organism evidence="2 3">
    <name type="scientific">Chryseobacterium fistulae</name>
    <dbReference type="NCBI Taxonomy" id="2675058"/>
    <lineage>
        <taxon>Bacteria</taxon>
        <taxon>Pseudomonadati</taxon>
        <taxon>Bacteroidota</taxon>
        <taxon>Flavobacteriia</taxon>
        <taxon>Flavobacteriales</taxon>
        <taxon>Weeksellaceae</taxon>
        <taxon>Chryseobacterium group</taxon>
        <taxon>Chryseobacterium</taxon>
    </lineage>
</organism>
<dbReference type="Proteomes" id="UP000445309">
    <property type="component" value="Unassembled WGS sequence"/>
</dbReference>
<keyword evidence="1" id="KW-0472">Membrane</keyword>
<feature type="transmembrane region" description="Helical" evidence="1">
    <location>
        <begin position="100"/>
        <end position="118"/>
    </location>
</feature>
<sequence length="165" mass="19695">MMYIKNLFYFYFFPSKEILSPLPLRSKIVNILIFLVLQYLFVLLITGIRMYLQIKGILEPLKYDGEMRAITNSLFLSVLLGPLLEEIVFRLWLVYDKTNISISVTYLLLWIIAKIFGLHWFSTISFILIFVLVFILIFTAVFFLLKRYENQKLFRSCLNFNKKFC</sequence>
<feature type="transmembrane region" description="Helical" evidence="1">
    <location>
        <begin position="72"/>
        <end position="93"/>
    </location>
</feature>
<evidence type="ECO:0000313" key="2">
    <source>
        <dbReference type="EMBL" id="CAA7393233.1"/>
    </source>
</evidence>
<keyword evidence="3" id="KW-1185">Reference proteome</keyword>
<name>A0A6N4XV64_9FLAO</name>
<gene>
    <name evidence="2" type="ORF">CHRY9393_03481</name>
</gene>
<proteinExistence type="predicted"/>
<evidence type="ECO:0000256" key="1">
    <source>
        <dbReference type="SAM" id="Phobius"/>
    </source>
</evidence>
<keyword evidence="1" id="KW-1133">Transmembrane helix</keyword>